<dbReference type="EMBL" id="JBHRWI010000001">
    <property type="protein sequence ID" value="MFC3508627.1"/>
    <property type="molecule type" value="Genomic_DNA"/>
</dbReference>
<evidence type="ECO:0000256" key="1">
    <source>
        <dbReference type="ARBA" id="ARBA00001946"/>
    </source>
</evidence>
<evidence type="ECO:0000313" key="9">
    <source>
        <dbReference type="EMBL" id="MFC3508627.1"/>
    </source>
</evidence>
<dbReference type="SUPFAM" id="SSF81301">
    <property type="entry name" value="Nucleotidyltransferase"/>
    <property type="match status" value="1"/>
</dbReference>
<dbReference type="InterPro" id="IPR006675">
    <property type="entry name" value="HDIG_dom"/>
</dbReference>
<evidence type="ECO:0000256" key="4">
    <source>
        <dbReference type="ARBA" id="ARBA00022695"/>
    </source>
</evidence>
<name>A0ABV7Q6W5_9PSEU</name>
<gene>
    <name evidence="9" type="ORF">ACFORO_00505</name>
</gene>
<dbReference type="CDD" id="cd00077">
    <property type="entry name" value="HDc"/>
    <property type="match status" value="1"/>
</dbReference>
<dbReference type="PROSITE" id="PS51831">
    <property type="entry name" value="HD"/>
    <property type="match status" value="1"/>
</dbReference>
<dbReference type="NCBIfam" id="TIGR02692">
    <property type="entry name" value="tRNA_CCA_actino"/>
    <property type="match status" value="1"/>
</dbReference>
<dbReference type="SMART" id="SM00471">
    <property type="entry name" value="HDc"/>
    <property type="match status" value="1"/>
</dbReference>
<evidence type="ECO:0000256" key="6">
    <source>
        <dbReference type="ARBA" id="ARBA00022741"/>
    </source>
</evidence>
<dbReference type="Gene3D" id="3.30.460.10">
    <property type="entry name" value="Beta Polymerase, domain 2"/>
    <property type="match status" value="1"/>
</dbReference>
<dbReference type="InterPro" id="IPR002646">
    <property type="entry name" value="PolA_pol_head_dom"/>
</dbReference>
<dbReference type="PANTHER" id="PTHR46173:SF1">
    <property type="entry name" value="CCA TRNA NUCLEOTIDYLTRANSFERASE 1, MITOCHONDRIAL"/>
    <property type="match status" value="1"/>
</dbReference>
<accession>A0ABV7Q6W5</accession>
<dbReference type="EC" id="2.7.7.72" evidence="9"/>
<dbReference type="Pfam" id="PF01743">
    <property type="entry name" value="PolyA_pol"/>
    <property type="match status" value="1"/>
</dbReference>
<comment type="caution">
    <text evidence="9">The sequence shown here is derived from an EMBL/GenBank/DDBJ whole genome shotgun (WGS) entry which is preliminary data.</text>
</comment>
<dbReference type="InterPro" id="IPR003607">
    <property type="entry name" value="HD/PDEase_dom"/>
</dbReference>
<dbReference type="SUPFAM" id="SSF81891">
    <property type="entry name" value="Poly A polymerase C-terminal region-like"/>
    <property type="match status" value="1"/>
</dbReference>
<evidence type="ECO:0000256" key="7">
    <source>
        <dbReference type="ARBA" id="ARBA00022842"/>
    </source>
</evidence>
<dbReference type="Pfam" id="PF01966">
    <property type="entry name" value="HD"/>
    <property type="match status" value="1"/>
</dbReference>
<dbReference type="GO" id="GO:0004810">
    <property type="term" value="F:CCA tRNA nucleotidyltransferase activity"/>
    <property type="evidence" value="ECO:0007669"/>
    <property type="project" value="UniProtKB-EC"/>
</dbReference>
<dbReference type="InterPro" id="IPR014065">
    <property type="entry name" value="tRNA_adenylyltransferase"/>
</dbReference>
<organism evidence="9 10">
    <name type="scientific">Amycolatopsis halotolerans</name>
    <dbReference type="NCBI Taxonomy" id="330083"/>
    <lineage>
        <taxon>Bacteria</taxon>
        <taxon>Bacillati</taxon>
        <taxon>Actinomycetota</taxon>
        <taxon>Actinomycetes</taxon>
        <taxon>Pseudonocardiales</taxon>
        <taxon>Pseudonocardiaceae</taxon>
        <taxon>Amycolatopsis</taxon>
    </lineage>
</organism>
<keyword evidence="5" id="KW-0479">Metal-binding</keyword>
<dbReference type="CDD" id="cd05398">
    <property type="entry name" value="NT_ClassII-CCAase"/>
    <property type="match status" value="1"/>
</dbReference>
<proteinExistence type="predicted"/>
<dbReference type="PANTHER" id="PTHR46173">
    <property type="entry name" value="CCA TRNA NUCLEOTIDYLTRANSFERASE 1, MITOCHONDRIAL"/>
    <property type="match status" value="1"/>
</dbReference>
<dbReference type="InterPro" id="IPR032828">
    <property type="entry name" value="PolyA_RNA-bd"/>
</dbReference>
<dbReference type="InterPro" id="IPR050264">
    <property type="entry name" value="Bact_CCA-adding_enz_type3_sf"/>
</dbReference>
<evidence type="ECO:0000256" key="5">
    <source>
        <dbReference type="ARBA" id="ARBA00022723"/>
    </source>
</evidence>
<dbReference type="Pfam" id="PF12627">
    <property type="entry name" value="PolyA_pol_RNAbd"/>
    <property type="match status" value="1"/>
</dbReference>
<evidence type="ECO:0000256" key="3">
    <source>
        <dbReference type="ARBA" id="ARBA00022694"/>
    </source>
</evidence>
<sequence length="481" mass="53352">MNNLVAQQNAVTELMRVSPLADELAERFARAGHSLYLVGGSVRDALLGRLSNDLDFTTDARPDRVLQIVSEWGDAVWDVGIAFGTVGVTKNGTTLEITTFRADSYDRVGRNPEVTFGDTIEGDLLRRDFTVNAMAIDLVGKTFIDPHDGMDALRLKVLDTPALPQESFADDPLRMMRAARFSAQLGFTAAPRVVEAMTSMAEEIDRITAERVQTELSKLMLAPDPRPGLELLVDTGLADRVLPELPGMRLAIDEHHQHKDVYQHSLTVLAQAIALEKSHEPTSEPDLVLRLAALLHDIGKPATREFAPGGGVSFHHHEVVGARMARKRLRALKYSKEIIEQVSQLVFLHLRFHGYGGGEWTDSAVRRYVTDAGDLLTRLHKLVRADSTTRNKRKAAALQATYDDLEARIARIKEQEDLDRVRPDLDGNEIMRLLGLPPGPQVGQAWKFLKELRLDRGPLEHDEAVAELKKWAKAEGLGSGE</sequence>
<keyword evidence="9" id="KW-0614">Plasmid</keyword>
<evidence type="ECO:0000259" key="8">
    <source>
        <dbReference type="PROSITE" id="PS51831"/>
    </source>
</evidence>
<dbReference type="InterPro" id="IPR006674">
    <property type="entry name" value="HD_domain"/>
</dbReference>
<reference evidence="10" key="1">
    <citation type="journal article" date="2019" name="Int. J. Syst. Evol. Microbiol.">
        <title>The Global Catalogue of Microorganisms (GCM) 10K type strain sequencing project: providing services to taxonomists for standard genome sequencing and annotation.</title>
        <authorList>
            <consortium name="The Broad Institute Genomics Platform"/>
            <consortium name="The Broad Institute Genome Sequencing Center for Infectious Disease"/>
            <person name="Wu L."/>
            <person name="Ma J."/>
        </authorList>
    </citation>
    <scope>NUCLEOTIDE SEQUENCE [LARGE SCALE GENOMIC DNA]</scope>
    <source>
        <strain evidence="10">CGMCC 4.7682</strain>
    </source>
</reference>
<protein>
    <submittedName>
        <fullName evidence="9">CCA tRNA nucleotidyltransferase</fullName>
        <ecNumber evidence="9">2.7.7.72</ecNumber>
    </submittedName>
</protein>
<keyword evidence="3" id="KW-0819">tRNA processing</keyword>
<dbReference type="RefSeq" id="WP_354735862.1">
    <property type="nucleotide sequence ID" value="NZ_JBHMAY010000042.1"/>
</dbReference>
<feature type="domain" description="HD" evidence="8">
    <location>
        <begin position="261"/>
        <end position="382"/>
    </location>
</feature>
<evidence type="ECO:0000313" key="10">
    <source>
        <dbReference type="Proteomes" id="UP001595764"/>
    </source>
</evidence>
<dbReference type="Gene3D" id="1.10.3090.10">
    <property type="entry name" value="cca-adding enzyme, domain 2"/>
    <property type="match status" value="1"/>
</dbReference>
<keyword evidence="4 9" id="KW-0548">Nucleotidyltransferase</keyword>
<keyword evidence="7" id="KW-0460">Magnesium</keyword>
<keyword evidence="2 9" id="KW-0808">Transferase</keyword>
<keyword evidence="6" id="KW-0547">Nucleotide-binding</keyword>
<comment type="cofactor">
    <cofactor evidence="1">
        <name>Mg(2+)</name>
        <dbReference type="ChEBI" id="CHEBI:18420"/>
    </cofactor>
</comment>
<evidence type="ECO:0000256" key="2">
    <source>
        <dbReference type="ARBA" id="ARBA00022679"/>
    </source>
</evidence>
<keyword evidence="10" id="KW-1185">Reference proteome</keyword>
<dbReference type="Proteomes" id="UP001595764">
    <property type="component" value="Unassembled WGS sequence"/>
</dbReference>
<dbReference type="InterPro" id="IPR043519">
    <property type="entry name" value="NT_sf"/>
</dbReference>
<dbReference type="NCBIfam" id="TIGR00277">
    <property type="entry name" value="HDIG"/>
    <property type="match status" value="1"/>
</dbReference>